<dbReference type="SUPFAM" id="SSF46785">
    <property type="entry name" value="Winged helix' DNA-binding domain"/>
    <property type="match status" value="1"/>
</dbReference>
<dbReference type="InterPro" id="IPR036388">
    <property type="entry name" value="WH-like_DNA-bd_sf"/>
</dbReference>
<dbReference type="EMBL" id="RZNJ01000006">
    <property type="protein sequence ID" value="RUT28891.1"/>
    <property type="molecule type" value="Genomic_DNA"/>
</dbReference>
<comment type="caution">
    <text evidence="5">The sequence shown here is derived from an EMBL/GenBank/DDBJ whole genome shotgun (WGS) entry which is preliminary data.</text>
</comment>
<dbReference type="PROSITE" id="PS50949">
    <property type="entry name" value="HTH_GNTR"/>
    <property type="match status" value="1"/>
</dbReference>
<dbReference type="InterPro" id="IPR008920">
    <property type="entry name" value="TF_FadR/GntR_C"/>
</dbReference>
<dbReference type="GO" id="GO:0003677">
    <property type="term" value="F:DNA binding"/>
    <property type="evidence" value="ECO:0007669"/>
    <property type="project" value="UniProtKB-KW"/>
</dbReference>
<dbReference type="InterPro" id="IPR000524">
    <property type="entry name" value="Tscrpt_reg_HTH_GntR"/>
</dbReference>
<keyword evidence="2" id="KW-0238">DNA-binding</keyword>
<dbReference type="PANTHER" id="PTHR43537">
    <property type="entry name" value="TRANSCRIPTIONAL REGULATOR, GNTR FAMILY"/>
    <property type="match status" value="1"/>
</dbReference>
<dbReference type="Pfam" id="PF07729">
    <property type="entry name" value="FCD"/>
    <property type="match status" value="1"/>
</dbReference>
<dbReference type="SMART" id="SM00345">
    <property type="entry name" value="HTH_GNTR"/>
    <property type="match status" value="1"/>
</dbReference>
<dbReference type="PRINTS" id="PR00035">
    <property type="entry name" value="HTHGNTR"/>
</dbReference>
<evidence type="ECO:0000256" key="2">
    <source>
        <dbReference type="ARBA" id="ARBA00023125"/>
    </source>
</evidence>
<feature type="domain" description="HTH gntR-type" evidence="4">
    <location>
        <begin position="4"/>
        <end position="71"/>
    </location>
</feature>
<evidence type="ECO:0000313" key="6">
    <source>
        <dbReference type="Proteomes" id="UP000281547"/>
    </source>
</evidence>
<reference evidence="5 6" key="1">
    <citation type="journal article" date="2016" name="Int. J. Syst. Evol. Microbiol.">
        <title>Arsenicitalea aurantiaca gen. nov., sp. nov., a new member of the family Hyphomicrobiaceae, isolated from high-arsenic sediment.</title>
        <authorList>
            <person name="Mu Y."/>
            <person name="Zhou L."/>
            <person name="Zeng X.C."/>
            <person name="Liu L."/>
            <person name="Pan Y."/>
            <person name="Chen X."/>
            <person name="Wang J."/>
            <person name="Li S."/>
            <person name="Li W.J."/>
            <person name="Wang Y."/>
        </authorList>
    </citation>
    <scope>NUCLEOTIDE SEQUENCE [LARGE SCALE GENOMIC DNA]</scope>
    <source>
        <strain evidence="5 6">42-50</strain>
    </source>
</reference>
<evidence type="ECO:0000256" key="3">
    <source>
        <dbReference type="ARBA" id="ARBA00023163"/>
    </source>
</evidence>
<dbReference type="RefSeq" id="WP_127189615.1">
    <property type="nucleotide sequence ID" value="NZ_RZNJ01000006.1"/>
</dbReference>
<evidence type="ECO:0000313" key="5">
    <source>
        <dbReference type="EMBL" id="RUT28891.1"/>
    </source>
</evidence>
<name>A0A433X4B7_9HYPH</name>
<dbReference type="Pfam" id="PF00392">
    <property type="entry name" value="GntR"/>
    <property type="match status" value="1"/>
</dbReference>
<dbReference type="InterPro" id="IPR011711">
    <property type="entry name" value="GntR_C"/>
</dbReference>
<dbReference type="SUPFAM" id="SSF48008">
    <property type="entry name" value="GntR ligand-binding domain-like"/>
    <property type="match status" value="1"/>
</dbReference>
<keyword evidence="6" id="KW-1185">Reference proteome</keyword>
<gene>
    <name evidence="5" type="ORF">EMQ25_16025</name>
</gene>
<dbReference type="CDD" id="cd07377">
    <property type="entry name" value="WHTH_GntR"/>
    <property type="match status" value="1"/>
</dbReference>
<protein>
    <submittedName>
        <fullName evidence="5">GntR family transcriptional regulator</fullName>
    </submittedName>
</protein>
<evidence type="ECO:0000256" key="1">
    <source>
        <dbReference type="ARBA" id="ARBA00023015"/>
    </source>
</evidence>
<dbReference type="Gene3D" id="1.10.10.10">
    <property type="entry name" value="Winged helix-like DNA-binding domain superfamily/Winged helix DNA-binding domain"/>
    <property type="match status" value="1"/>
</dbReference>
<dbReference type="PANTHER" id="PTHR43537:SF49">
    <property type="entry name" value="TRANSCRIPTIONAL REGULATORY PROTEIN"/>
    <property type="match status" value="1"/>
</dbReference>
<dbReference type="GO" id="GO:0003700">
    <property type="term" value="F:DNA-binding transcription factor activity"/>
    <property type="evidence" value="ECO:0007669"/>
    <property type="project" value="InterPro"/>
</dbReference>
<dbReference type="OrthoDB" id="9789310at2"/>
<keyword evidence="1" id="KW-0805">Transcription regulation</keyword>
<sequence>MPKLSLTAQLRDQIEQEIVTGGYKPGERLDEASLRERFGVSRTPVREALMQLSATGLVEIQTNRGAFVRQLSPRRLIEMFEVMAELEALCGRMAARRVTSEGAAGLVEANRACEQAEQDGDPDAYYYANEAFHHMIYAMSASEFLEEEALSLATRLKPYRRLQLRARNRVRNSLAEHRIIVEAIVNGDPDAAADALRTHVLVQGERFSDFFAQLRQAELGAVAS</sequence>
<dbReference type="Proteomes" id="UP000281547">
    <property type="component" value="Unassembled WGS sequence"/>
</dbReference>
<accession>A0A433X4B7</accession>
<keyword evidence="3" id="KW-0804">Transcription</keyword>
<dbReference type="AlphaFoldDB" id="A0A433X4B7"/>
<dbReference type="InterPro" id="IPR036390">
    <property type="entry name" value="WH_DNA-bd_sf"/>
</dbReference>
<proteinExistence type="predicted"/>
<evidence type="ECO:0000259" key="4">
    <source>
        <dbReference type="PROSITE" id="PS50949"/>
    </source>
</evidence>
<dbReference type="Gene3D" id="1.20.120.530">
    <property type="entry name" value="GntR ligand-binding domain-like"/>
    <property type="match status" value="1"/>
</dbReference>
<organism evidence="5 6">
    <name type="scientific">Arsenicitalea aurantiaca</name>
    <dbReference type="NCBI Taxonomy" id="1783274"/>
    <lineage>
        <taxon>Bacteria</taxon>
        <taxon>Pseudomonadati</taxon>
        <taxon>Pseudomonadota</taxon>
        <taxon>Alphaproteobacteria</taxon>
        <taxon>Hyphomicrobiales</taxon>
        <taxon>Devosiaceae</taxon>
        <taxon>Arsenicitalea</taxon>
    </lineage>
</organism>
<dbReference type="SMART" id="SM00895">
    <property type="entry name" value="FCD"/>
    <property type="match status" value="1"/>
</dbReference>